<dbReference type="GO" id="GO:0005763">
    <property type="term" value="C:mitochondrial small ribosomal subunit"/>
    <property type="evidence" value="ECO:0007669"/>
    <property type="project" value="TreeGrafter"/>
</dbReference>
<keyword evidence="5" id="KW-0496">Mitochondrion</keyword>
<dbReference type="OrthoDB" id="274828at2759"/>
<dbReference type="PANTHER" id="PTHR12810:SF0">
    <property type="entry name" value="SMALL RIBOSOMAL SUBUNIT PROTEIN MS29"/>
    <property type="match status" value="1"/>
</dbReference>
<protein>
    <recommendedName>
        <fullName evidence="7">Small ribosomal subunit protein mS29</fullName>
    </recommendedName>
</protein>
<evidence type="ECO:0000313" key="8">
    <source>
        <dbReference type="EMBL" id="KAJ7307367.1"/>
    </source>
</evidence>
<dbReference type="AlphaFoldDB" id="A0A9Q0XD14"/>
<proteinExistence type="inferred from homology"/>
<dbReference type="InterPro" id="IPR019368">
    <property type="entry name" value="Ribosomal_mS29"/>
</dbReference>
<comment type="similarity">
    <text evidence="2">Belongs to the mitochondrion-specific ribosomal protein mS29 family.</text>
</comment>
<dbReference type="GO" id="GO:0003735">
    <property type="term" value="F:structural constituent of ribosome"/>
    <property type="evidence" value="ECO:0007669"/>
    <property type="project" value="TreeGrafter"/>
</dbReference>
<sequence length="395" mass="45804">MRGRGGVVRRREGLGPRQRWRRPCRREVSNALRRKGKMLRNLRRFICQGRKLDLDRGLHTCSNTWQSNAAFEGAPLPSEKPRSICRTPENDPVSTFRETCFMVRKPGLELINYLKHTNLAHPAIRYVIYGEKTTGKTMTLCHVIHYCARHNWVVLHIPEAFSWVRKCEELLPSSYNPQRFDQPLEASAWLKNFKITNQRFLNEIKTQQRYMWNKRESTDEGRPLGEVIDQGLTRVRNATDVVGVVFKELKQQASRGTLKLLVAVDGVNVLWGRTVIQKLDKSELTLIHNLRKMLANDWTGGAIVTTVTPTGAPYTDPKFYLPYDLLGREGFEALDPFVPIQVFNYTDREFEGCYQYYIENKWLQHEKATTDEGRLEIWFLTGCNPGLLEQICAFL</sequence>
<dbReference type="Pfam" id="PF10236">
    <property type="entry name" value="DAP3"/>
    <property type="match status" value="1"/>
</dbReference>
<keyword evidence="3" id="KW-0809">Transit peptide</keyword>
<evidence type="ECO:0000256" key="7">
    <source>
        <dbReference type="ARBA" id="ARBA00035140"/>
    </source>
</evidence>
<evidence type="ECO:0000256" key="6">
    <source>
        <dbReference type="ARBA" id="ARBA00023274"/>
    </source>
</evidence>
<evidence type="ECO:0000256" key="3">
    <source>
        <dbReference type="ARBA" id="ARBA00022946"/>
    </source>
</evidence>
<dbReference type="GO" id="GO:0006915">
    <property type="term" value="P:apoptotic process"/>
    <property type="evidence" value="ECO:0007669"/>
    <property type="project" value="InterPro"/>
</dbReference>
<dbReference type="Proteomes" id="UP001142489">
    <property type="component" value="Unassembled WGS sequence"/>
</dbReference>
<comment type="subcellular location">
    <subcellularLocation>
        <location evidence="1">Mitochondrion</location>
    </subcellularLocation>
</comment>
<gene>
    <name evidence="8" type="ORF">JRQ81_009380</name>
</gene>
<organism evidence="8 9">
    <name type="scientific">Phrynocephalus forsythii</name>
    <dbReference type="NCBI Taxonomy" id="171643"/>
    <lineage>
        <taxon>Eukaryota</taxon>
        <taxon>Metazoa</taxon>
        <taxon>Chordata</taxon>
        <taxon>Craniata</taxon>
        <taxon>Vertebrata</taxon>
        <taxon>Euteleostomi</taxon>
        <taxon>Lepidosauria</taxon>
        <taxon>Squamata</taxon>
        <taxon>Bifurcata</taxon>
        <taxon>Unidentata</taxon>
        <taxon>Episquamata</taxon>
        <taxon>Toxicofera</taxon>
        <taxon>Iguania</taxon>
        <taxon>Acrodonta</taxon>
        <taxon>Agamidae</taxon>
        <taxon>Agaminae</taxon>
        <taxon>Phrynocephalus</taxon>
    </lineage>
</organism>
<evidence type="ECO:0000256" key="1">
    <source>
        <dbReference type="ARBA" id="ARBA00004173"/>
    </source>
</evidence>
<dbReference type="EMBL" id="JAPFRF010000019">
    <property type="protein sequence ID" value="KAJ7307367.1"/>
    <property type="molecule type" value="Genomic_DNA"/>
</dbReference>
<evidence type="ECO:0000256" key="2">
    <source>
        <dbReference type="ARBA" id="ARBA00009863"/>
    </source>
</evidence>
<dbReference type="InterPro" id="IPR008092">
    <property type="entry name" value="Ribosomal_mS29_met"/>
</dbReference>
<keyword evidence="6" id="KW-0687">Ribonucleoprotein</keyword>
<reference evidence="8" key="1">
    <citation type="journal article" date="2023" name="DNA Res.">
        <title>Chromosome-level genome assembly of Phrynocephalus forsythii using third-generation DNA sequencing and Hi-C analysis.</title>
        <authorList>
            <person name="Qi Y."/>
            <person name="Zhao W."/>
            <person name="Zhao Y."/>
            <person name="Niu C."/>
            <person name="Cao S."/>
            <person name="Zhang Y."/>
        </authorList>
    </citation>
    <scope>NUCLEOTIDE SEQUENCE</scope>
    <source>
        <tissue evidence="8">Muscle</tissue>
    </source>
</reference>
<keyword evidence="4" id="KW-0689">Ribosomal protein</keyword>
<evidence type="ECO:0000313" key="9">
    <source>
        <dbReference type="Proteomes" id="UP001142489"/>
    </source>
</evidence>
<keyword evidence="9" id="KW-1185">Reference proteome</keyword>
<evidence type="ECO:0000256" key="5">
    <source>
        <dbReference type="ARBA" id="ARBA00023128"/>
    </source>
</evidence>
<comment type="caution">
    <text evidence="8">The sequence shown here is derived from an EMBL/GenBank/DDBJ whole genome shotgun (WGS) entry which is preliminary data.</text>
</comment>
<evidence type="ECO:0000256" key="4">
    <source>
        <dbReference type="ARBA" id="ARBA00022980"/>
    </source>
</evidence>
<dbReference type="PANTHER" id="PTHR12810">
    <property type="entry name" value="MITOCHONDRIAL 28S RIBOSOMAL PROTEIN S29"/>
    <property type="match status" value="1"/>
</dbReference>
<name>A0A9Q0XD14_9SAUR</name>
<dbReference type="PRINTS" id="PR01716">
    <property type="entry name" value="DEATHASSOCP3"/>
</dbReference>
<accession>A0A9Q0XD14</accession>